<evidence type="ECO:0000313" key="4">
    <source>
        <dbReference type="RefSeq" id="XP_023931705.1"/>
    </source>
</evidence>
<dbReference type="PANTHER" id="PTHR11505">
    <property type="entry name" value="L1 TRANSPOSABLE ELEMENT-RELATED"/>
    <property type="match status" value="1"/>
</dbReference>
<gene>
    <name evidence="4" type="primary">LOC106163369</name>
</gene>
<keyword evidence="1" id="KW-0175">Coiled coil</keyword>
<dbReference type="OrthoDB" id="6132130at2759"/>
<dbReference type="Gene3D" id="3.30.70.1820">
    <property type="entry name" value="L1 transposable element, RRM domain"/>
    <property type="match status" value="1"/>
</dbReference>
<evidence type="ECO:0000256" key="1">
    <source>
        <dbReference type="SAM" id="Coils"/>
    </source>
</evidence>
<dbReference type="AlphaFoldDB" id="A0A2R2MNC3"/>
<keyword evidence="3" id="KW-1185">Reference proteome</keyword>
<dbReference type="GeneID" id="106163369"/>
<feature type="region of interest" description="Disordered" evidence="2">
    <location>
        <begin position="1"/>
        <end position="39"/>
    </location>
</feature>
<dbReference type="KEGG" id="lak:106163369"/>
<dbReference type="InterPro" id="IPR004244">
    <property type="entry name" value="Transposase_22"/>
</dbReference>
<sequence>MKRGRQRTSHSSSSSTENTPLAKLHIKESNMDKSSRKKEGDKYLITDNTEIRDIISDCLAKFEDKLDAITKTFKDSLKQVEISVKSLDENMTQLDEKVSALETENNVLREQLNISEQRVQSLQRQVDTDHQIMINLQTRSMRDNLLFHNIPETGPQENVENTLRQVLIQQMKIPAEETVSFDRVHRIGSVTNRPKPRAIIAKCTTFHDKRTVMKYTKNLKGTYIRITDQYPKEVEERRRTLYPVMKELRAKNIKHRLVGEKLYINNSLYTPDDRKPDNCLKNLPTHRKNHRHEIKFSEKKTKAKGNSFMGISTRVNSVEDAQSALASIIAGGQVSGASLVYAYRIKSGGTWTVYYNDNNDVFTRRLADVGTG</sequence>
<accession>A0A2R2MNC3</accession>
<dbReference type="Proteomes" id="UP000085678">
    <property type="component" value="Unplaced"/>
</dbReference>
<evidence type="ECO:0000313" key="3">
    <source>
        <dbReference type="Proteomes" id="UP000085678"/>
    </source>
</evidence>
<reference evidence="4" key="1">
    <citation type="submission" date="2025-08" db="UniProtKB">
        <authorList>
            <consortium name="RefSeq"/>
        </authorList>
    </citation>
    <scope>IDENTIFICATION</scope>
    <source>
        <tissue evidence="4">Gonads</tissue>
    </source>
</reference>
<name>A0A2R2MNC3_LINAN</name>
<dbReference type="RefSeq" id="XP_023931705.1">
    <property type="nucleotide sequence ID" value="XM_024075937.1"/>
</dbReference>
<organism evidence="3 4">
    <name type="scientific">Lingula anatina</name>
    <name type="common">Brachiopod</name>
    <name type="synonym">Lingula unguis</name>
    <dbReference type="NCBI Taxonomy" id="7574"/>
    <lineage>
        <taxon>Eukaryota</taxon>
        <taxon>Metazoa</taxon>
        <taxon>Spiralia</taxon>
        <taxon>Lophotrochozoa</taxon>
        <taxon>Brachiopoda</taxon>
        <taxon>Linguliformea</taxon>
        <taxon>Lingulata</taxon>
        <taxon>Lingulida</taxon>
        <taxon>Linguloidea</taxon>
        <taxon>Lingulidae</taxon>
        <taxon>Lingula</taxon>
    </lineage>
</organism>
<feature type="compositionally biased region" description="Basic and acidic residues" evidence="2">
    <location>
        <begin position="25"/>
        <end position="39"/>
    </location>
</feature>
<protein>
    <submittedName>
        <fullName evidence="4">Uncharacterized protein LOC106163369</fullName>
    </submittedName>
</protein>
<evidence type="ECO:0000256" key="2">
    <source>
        <dbReference type="SAM" id="MobiDB-lite"/>
    </source>
</evidence>
<proteinExistence type="predicted"/>
<dbReference type="InParanoid" id="A0A2R2MNC3"/>
<dbReference type="STRING" id="7574.A0A2R2MNC3"/>
<feature type="coiled-coil region" evidence="1">
    <location>
        <begin position="77"/>
        <end position="125"/>
    </location>
</feature>